<dbReference type="EMBL" id="FNED01000001">
    <property type="protein sequence ID" value="SDI00269.1"/>
    <property type="molecule type" value="Genomic_DNA"/>
</dbReference>
<protein>
    <submittedName>
        <fullName evidence="1">Uncharacterized protein</fullName>
    </submittedName>
</protein>
<dbReference type="Proteomes" id="UP000182836">
    <property type="component" value="Unassembled WGS sequence"/>
</dbReference>
<dbReference type="RefSeq" id="WP_052520557.1">
    <property type="nucleotide sequence ID" value="NZ_BJOA01000024.1"/>
</dbReference>
<evidence type="ECO:0000313" key="1">
    <source>
        <dbReference type="EMBL" id="SDI00269.1"/>
    </source>
</evidence>
<dbReference type="AlphaFoldDB" id="A0A0K2WGW2"/>
<dbReference type="GeneID" id="42308122"/>
<gene>
    <name evidence="1" type="ORF">SAMN04487909_101200</name>
</gene>
<name>A0A0K2WGW2_ANEMI</name>
<accession>A0A0K2WGW2</accession>
<evidence type="ECO:0000313" key="2">
    <source>
        <dbReference type="Proteomes" id="UP000182836"/>
    </source>
</evidence>
<dbReference type="OrthoDB" id="2369695at2"/>
<proteinExistence type="predicted"/>
<sequence length="365" mass="43395">MNLADTLVFADIGQLHQLASACGLTCNIHSKHELVQGLHNRLTSSGFCQGLHDQLTWEEKRFLLPLLFEKRKEYSREALLSRARKAFKEEIRHGEHEKLLDRALDGGWLFRIRKSYALVYTMPDDLRQKWREIFVKEVCEAAYGNYTRPNAYRDDTYAMAHDVQQLLRYVQTSRVPLSKEGVMYRKQQQKLMELMAVREELIDGKEWRFGYGRRFRDYPDRLALLYDFAYHQQWLQEREEILTLTEEGAKQTLTQEIEQGESAERLMAYWLLSYKKAIPTIESLWMLLACVCDEEWREEASLIRALRNWVRPFYYDVEEEVIRRRLLSMMVHLGLLRRGIHTPDVPVYSLTNWGKFLLNKTQNCK</sequence>
<organism evidence="1 2">
    <name type="scientific">Aneurinibacillus migulanus</name>
    <name type="common">Bacillus migulanus</name>
    <dbReference type="NCBI Taxonomy" id="47500"/>
    <lineage>
        <taxon>Bacteria</taxon>
        <taxon>Bacillati</taxon>
        <taxon>Bacillota</taxon>
        <taxon>Bacilli</taxon>
        <taxon>Bacillales</taxon>
        <taxon>Paenibacillaceae</taxon>
        <taxon>Aneurinibacillus group</taxon>
        <taxon>Aneurinibacillus</taxon>
    </lineage>
</organism>
<reference evidence="1 2" key="1">
    <citation type="submission" date="2016-10" db="EMBL/GenBank/DDBJ databases">
        <authorList>
            <person name="de Groot N.N."/>
        </authorList>
    </citation>
    <scope>NUCLEOTIDE SEQUENCE [LARGE SCALE GENOMIC DNA]</scope>
    <source>
        <strain evidence="1 2">DSM 2895</strain>
    </source>
</reference>